<sequence length="102" mass="10747">MPDTDVYSLTGRAPGAYPIGSESQAPTLSSFVLRGEERVSKSGRWGDCRLCQSVTLDEVDGGYRHGCLATAPSRKVSGGGAVAVAACLSRIDVSRMPWDEVA</sequence>
<dbReference type="EMBL" id="CAKOFQ010008916">
    <property type="protein sequence ID" value="CAH2016500.1"/>
    <property type="molecule type" value="Genomic_DNA"/>
</dbReference>
<reference evidence="1" key="1">
    <citation type="submission" date="2022-03" db="EMBL/GenBank/DDBJ databases">
        <authorList>
            <person name="Sayadi A."/>
        </authorList>
    </citation>
    <scope>NUCLEOTIDE SEQUENCE</scope>
</reference>
<evidence type="ECO:0000313" key="1">
    <source>
        <dbReference type="EMBL" id="CAH2016500.1"/>
    </source>
</evidence>
<name>A0A9P0QBE6_ACAOB</name>
<evidence type="ECO:0000313" key="2">
    <source>
        <dbReference type="Proteomes" id="UP001152888"/>
    </source>
</evidence>
<gene>
    <name evidence="1" type="ORF">ACAOBT_LOCUS35406</name>
</gene>
<dbReference type="Proteomes" id="UP001152888">
    <property type="component" value="Unassembled WGS sequence"/>
</dbReference>
<accession>A0A9P0QBE6</accession>
<protein>
    <submittedName>
        <fullName evidence="1">Uncharacterized protein</fullName>
    </submittedName>
</protein>
<proteinExistence type="predicted"/>
<comment type="caution">
    <text evidence="1">The sequence shown here is derived from an EMBL/GenBank/DDBJ whole genome shotgun (WGS) entry which is preliminary data.</text>
</comment>
<keyword evidence="2" id="KW-1185">Reference proteome</keyword>
<organism evidence="1 2">
    <name type="scientific">Acanthoscelides obtectus</name>
    <name type="common">Bean weevil</name>
    <name type="synonym">Bruchus obtectus</name>
    <dbReference type="NCBI Taxonomy" id="200917"/>
    <lineage>
        <taxon>Eukaryota</taxon>
        <taxon>Metazoa</taxon>
        <taxon>Ecdysozoa</taxon>
        <taxon>Arthropoda</taxon>
        <taxon>Hexapoda</taxon>
        <taxon>Insecta</taxon>
        <taxon>Pterygota</taxon>
        <taxon>Neoptera</taxon>
        <taxon>Endopterygota</taxon>
        <taxon>Coleoptera</taxon>
        <taxon>Polyphaga</taxon>
        <taxon>Cucujiformia</taxon>
        <taxon>Chrysomeloidea</taxon>
        <taxon>Chrysomelidae</taxon>
        <taxon>Bruchinae</taxon>
        <taxon>Bruchini</taxon>
        <taxon>Acanthoscelides</taxon>
    </lineage>
</organism>
<dbReference type="AlphaFoldDB" id="A0A9P0QBE6"/>